<reference evidence="1" key="1">
    <citation type="submission" date="2014-09" db="EMBL/GenBank/DDBJ databases">
        <title>Genome sequence of the luminous mushroom Mycena chlorophos for searching fungal bioluminescence genes.</title>
        <authorList>
            <person name="Tanaka Y."/>
            <person name="Kasuga D."/>
            <person name="Oba Y."/>
            <person name="Hase S."/>
            <person name="Sato K."/>
            <person name="Oba Y."/>
            <person name="Sakakibara Y."/>
        </authorList>
    </citation>
    <scope>NUCLEOTIDE SEQUENCE</scope>
</reference>
<keyword evidence="2" id="KW-1185">Reference proteome</keyword>
<evidence type="ECO:0000313" key="1">
    <source>
        <dbReference type="EMBL" id="GAT53039.1"/>
    </source>
</evidence>
<organism evidence="1 2">
    <name type="scientific">Mycena chlorophos</name>
    <name type="common">Agaric fungus</name>
    <name type="synonym">Agaricus chlorophos</name>
    <dbReference type="NCBI Taxonomy" id="658473"/>
    <lineage>
        <taxon>Eukaryota</taxon>
        <taxon>Fungi</taxon>
        <taxon>Dikarya</taxon>
        <taxon>Basidiomycota</taxon>
        <taxon>Agaricomycotina</taxon>
        <taxon>Agaricomycetes</taxon>
        <taxon>Agaricomycetidae</taxon>
        <taxon>Agaricales</taxon>
        <taxon>Marasmiineae</taxon>
        <taxon>Mycenaceae</taxon>
        <taxon>Mycena</taxon>
    </lineage>
</organism>
<dbReference type="CDD" id="cd11296">
    <property type="entry name" value="O-FucT_like"/>
    <property type="match status" value="1"/>
</dbReference>
<proteinExistence type="predicted"/>
<dbReference type="EMBL" id="DF848075">
    <property type="protein sequence ID" value="GAT53039.1"/>
    <property type="molecule type" value="Genomic_DNA"/>
</dbReference>
<dbReference type="Proteomes" id="UP000815677">
    <property type="component" value="Unassembled WGS sequence"/>
</dbReference>
<evidence type="ECO:0000313" key="2">
    <source>
        <dbReference type="Proteomes" id="UP000815677"/>
    </source>
</evidence>
<protein>
    <recommendedName>
        <fullName evidence="3">O-fucosyltransferase family protein</fullName>
    </recommendedName>
</protein>
<accession>A0ABQ0LPK2</accession>
<name>A0ABQ0LPK2_MYCCL</name>
<dbReference type="Gene3D" id="3.40.50.11350">
    <property type="match status" value="1"/>
</dbReference>
<evidence type="ECO:0008006" key="3">
    <source>
        <dbReference type="Google" id="ProtNLM"/>
    </source>
</evidence>
<sequence>MVVPLRRTQPYIFAVAVGGLFTFWYHSNLGLAPSACEPLSSVLEPVSTRVLNGPPTTKFRDNLRPELKYVTTWHGDGISNDVMSYIQLLYLAKSTERVAIMDSFFPNAQHVGRGHKVPPKNLLFSEAFDVPRFMEATGIAVVDWADVKNATEDDEFETLGCGWNLEQLDGSDYPRLGQTPGQLRIDLSHTIVPEWVKIDANRRFIRLSALEMLGFPEMYEVAMRSQRPTKSWHLGVELPPDQQLMCFDWLFFAGEHRAADMYYDYSASWRHAGQHLHFHPKIERLAREYTRQAMGLSADQTIPPFISVHIRHNDFEMWCNGFPREECFAPVSQFALRVKQLQARLLAEKGVSATRVIVTSDEDSEEFWAEVASYGFVRPDHTRTKDEHGPFYPFLIDGAIQAMSHGIVGTDRSTVSGIAARRIQSWQDGLAYYVKWGSPHADEEGDVIRHALEQ</sequence>
<gene>
    <name evidence="1" type="ORF">MCHLO_10042</name>
</gene>